<dbReference type="EMBL" id="KV429061">
    <property type="protein sequence ID" value="KZT69068.1"/>
    <property type="molecule type" value="Genomic_DNA"/>
</dbReference>
<dbReference type="Proteomes" id="UP000076727">
    <property type="component" value="Unassembled WGS sequence"/>
</dbReference>
<reference evidence="2 3" key="1">
    <citation type="journal article" date="2016" name="Mol. Biol. Evol.">
        <title>Comparative Genomics of Early-Diverging Mushroom-Forming Fungi Provides Insights into the Origins of Lignocellulose Decay Capabilities.</title>
        <authorList>
            <person name="Nagy L.G."/>
            <person name="Riley R."/>
            <person name="Tritt A."/>
            <person name="Adam C."/>
            <person name="Daum C."/>
            <person name="Floudas D."/>
            <person name="Sun H."/>
            <person name="Yadav J.S."/>
            <person name="Pangilinan J."/>
            <person name="Larsson K.H."/>
            <person name="Matsuura K."/>
            <person name="Barry K."/>
            <person name="Labutti K."/>
            <person name="Kuo R."/>
            <person name="Ohm R.A."/>
            <person name="Bhattacharya S.S."/>
            <person name="Shirouzu T."/>
            <person name="Yoshinaga Y."/>
            <person name="Martin F.M."/>
            <person name="Grigoriev I.V."/>
            <person name="Hibbett D.S."/>
        </authorList>
    </citation>
    <scope>NUCLEOTIDE SEQUENCE [LARGE SCALE GENOMIC DNA]</scope>
    <source>
        <strain evidence="2 3">L-15889</strain>
    </source>
</reference>
<keyword evidence="3" id="KW-1185">Reference proteome</keyword>
<evidence type="ECO:0000313" key="2">
    <source>
        <dbReference type="EMBL" id="KZT69068.1"/>
    </source>
</evidence>
<organism evidence="2 3">
    <name type="scientific">Daedalea quercina L-15889</name>
    <dbReference type="NCBI Taxonomy" id="1314783"/>
    <lineage>
        <taxon>Eukaryota</taxon>
        <taxon>Fungi</taxon>
        <taxon>Dikarya</taxon>
        <taxon>Basidiomycota</taxon>
        <taxon>Agaricomycotina</taxon>
        <taxon>Agaricomycetes</taxon>
        <taxon>Polyporales</taxon>
        <taxon>Fomitopsis</taxon>
    </lineage>
</organism>
<name>A0A165Q693_9APHY</name>
<sequence length="202" mass="22194">MRGRRIVPRPSPRGTGPSIEYALTVNGWSAISARRGQRLSEGALPGHAGRWRLHQTAVSGIWRTPGCRRESRRGHGLAFGRTEYRRPLLEPALPDPTDGGGQRVWHPTVSCTRPEGRWIRPRMPPRPSAAGMDVCLSTSVPCGPARRVQRTESRHELLNVFVDLGGALELRSNSTGATAGRTTGTWSARRSGGPRYVEARSY</sequence>
<feature type="compositionally biased region" description="Low complexity" evidence="1">
    <location>
        <begin position="175"/>
        <end position="193"/>
    </location>
</feature>
<gene>
    <name evidence="2" type="ORF">DAEQUDRAFT_302915</name>
</gene>
<dbReference type="AlphaFoldDB" id="A0A165Q693"/>
<protein>
    <submittedName>
        <fullName evidence="2">Uncharacterized protein</fullName>
    </submittedName>
</protein>
<evidence type="ECO:0000313" key="3">
    <source>
        <dbReference type="Proteomes" id="UP000076727"/>
    </source>
</evidence>
<proteinExistence type="predicted"/>
<accession>A0A165Q693</accession>
<evidence type="ECO:0000256" key="1">
    <source>
        <dbReference type="SAM" id="MobiDB-lite"/>
    </source>
</evidence>
<feature type="region of interest" description="Disordered" evidence="1">
    <location>
        <begin position="175"/>
        <end position="202"/>
    </location>
</feature>